<feature type="repeat" description="Solcar" evidence="9">
    <location>
        <begin position="2"/>
        <end position="104"/>
    </location>
</feature>
<sequence>MPRRDTLTFFARSGGLVNSIATSPRDVLRTRMQSDTYETATRDKISNTQRPRHVHPIRVRIDALRKIHRTEGIRGLFRGLVPSLMVVVPAQAVKFYVYGNCKRLGAQYLGLEVAEPLVHAQAAVATGFATATATNPIWLAQSSCSPSTSAHRSELGNWASTARAAGCAKVAAVLITYPHEVGGYGRRTCIPD</sequence>
<evidence type="ECO:0000313" key="11">
    <source>
        <dbReference type="EMBL" id="KGQ03598.1"/>
    </source>
</evidence>
<evidence type="ECO:0000313" key="12">
    <source>
        <dbReference type="Proteomes" id="UP000030106"/>
    </source>
</evidence>
<comment type="subcellular location">
    <subcellularLocation>
        <location evidence="1">Mitochondrion inner membrane</location>
        <topology evidence="1">Multi-pass membrane protein</topology>
    </subcellularLocation>
</comment>
<evidence type="ECO:0000256" key="4">
    <source>
        <dbReference type="ARBA" id="ARBA00022737"/>
    </source>
</evidence>
<comment type="caution">
    <text evidence="11">The sequence shown here is derived from an EMBL/GenBank/DDBJ whole genome shotgun (WGS) entry which is preliminary data.</text>
</comment>
<dbReference type="PANTHER" id="PTHR45829:SF4">
    <property type="entry name" value="MITOCHONDRIAL CARRIER PROTEIN RIM2"/>
    <property type="match status" value="1"/>
</dbReference>
<dbReference type="GO" id="GO:1990519">
    <property type="term" value="P:pyrimidine nucleotide import into mitochondrion"/>
    <property type="evidence" value="ECO:0007669"/>
    <property type="project" value="TreeGrafter"/>
</dbReference>
<dbReference type="InterPro" id="IPR018108">
    <property type="entry name" value="MCP_transmembrane"/>
</dbReference>
<gene>
    <name evidence="11" type="ORF">BBAD15_g11202</name>
</gene>
<evidence type="ECO:0000256" key="9">
    <source>
        <dbReference type="PROSITE-ProRule" id="PRU00282"/>
    </source>
</evidence>
<dbReference type="InterPro" id="IPR049562">
    <property type="entry name" value="SLC25A33/36-like"/>
</dbReference>
<evidence type="ECO:0000256" key="7">
    <source>
        <dbReference type="ARBA" id="ARBA00023128"/>
    </source>
</evidence>
<accession>A0A0A2V7X5</accession>
<keyword evidence="2 10" id="KW-0813">Transport</keyword>
<dbReference type="InterPro" id="IPR023395">
    <property type="entry name" value="MCP_dom_sf"/>
</dbReference>
<dbReference type="STRING" id="1245745.A0A0A2V7X5"/>
<evidence type="ECO:0000256" key="5">
    <source>
        <dbReference type="ARBA" id="ARBA00022792"/>
    </source>
</evidence>
<keyword evidence="4" id="KW-0677">Repeat</keyword>
<dbReference type="HOGENOM" id="CLU_1414931_0_0_1"/>
<evidence type="ECO:0000256" key="8">
    <source>
        <dbReference type="ARBA" id="ARBA00023136"/>
    </source>
</evidence>
<evidence type="ECO:0000256" key="10">
    <source>
        <dbReference type="RuleBase" id="RU000488"/>
    </source>
</evidence>
<dbReference type="Proteomes" id="UP000030106">
    <property type="component" value="Unassembled WGS sequence"/>
</dbReference>
<protein>
    <submittedName>
        <fullName evidence="11">Putative carrier</fullName>
    </submittedName>
</protein>
<keyword evidence="7" id="KW-0496">Mitochondrion</keyword>
<name>A0A0A2V7X5_BEABA</name>
<keyword evidence="6" id="KW-1133">Transmembrane helix</keyword>
<organism evidence="11 12">
    <name type="scientific">Beauveria bassiana D1-5</name>
    <dbReference type="NCBI Taxonomy" id="1245745"/>
    <lineage>
        <taxon>Eukaryota</taxon>
        <taxon>Fungi</taxon>
        <taxon>Dikarya</taxon>
        <taxon>Ascomycota</taxon>
        <taxon>Pezizomycotina</taxon>
        <taxon>Sordariomycetes</taxon>
        <taxon>Hypocreomycetidae</taxon>
        <taxon>Hypocreales</taxon>
        <taxon>Cordycipitaceae</taxon>
        <taxon>Beauveria</taxon>
    </lineage>
</organism>
<dbReference type="GO" id="GO:0005743">
    <property type="term" value="C:mitochondrial inner membrane"/>
    <property type="evidence" value="ECO:0007669"/>
    <property type="project" value="UniProtKB-SubCell"/>
</dbReference>
<keyword evidence="8 9" id="KW-0472">Membrane</keyword>
<dbReference type="GO" id="GO:0015218">
    <property type="term" value="F:pyrimidine nucleotide transmembrane transporter activity"/>
    <property type="evidence" value="ECO:0007669"/>
    <property type="project" value="InterPro"/>
</dbReference>
<evidence type="ECO:0000256" key="1">
    <source>
        <dbReference type="ARBA" id="ARBA00004448"/>
    </source>
</evidence>
<dbReference type="SUPFAM" id="SSF103506">
    <property type="entry name" value="Mitochondrial carrier"/>
    <property type="match status" value="1"/>
</dbReference>
<evidence type="ECO:0000256" key="3">
    <source>
        <dbReference type="ARBA" id="ARBA00022692"/>
    </source>
</evidence>
<dbReference type="AlphaFoldDB" id="A0A0A2V7X5"/>
<dbReference type="EMBL" id="ANFO01001194">
    <property type="protein sequence ID" value="KGQ03598.1"/>
    <property type="molecule type" value="Genomic_DNA"/>
</dbReference>
<dbReference type="Pfam" id="PF00153">
    <property type="entry name" value="Mito_carr"/>
    <property type="match status" value="1"/>
</dbReference>
<evidence type="ECO:0000256" key="6">
    <source>
        <dbReference type="ARBA" id="ARBA00022989"/>
    </source>
</evidence>
<keyword evidence="5" id="KW-0999">Mitochondrion inner membrane</keyword>
<reference evidence="11 12" key="1">
    <citation type="submission" date="2012-10" db="EMBL/GenBank/DDBJ databases">
        <title>Genome sequencing and analysis of entomopathogenic fungi Beauveria bassiana D1-5.</title>
        <authorList>
            <person name="Li Q."/>
            <person name="Wang L."/>
            <person name="Zhang Z."/>
            <person name="Wang Q."/>
            <person name="Ren J."/>
            <person name="Wang M."/>
            <person name="Xu W."/>
            <person name="Wang J."/>
            <person name="Lu Y."/>
            <person name="Du Q."/>
            <person name="Sun Z."/>
        </authorList>
    </citation>
    <scope>NUCLEOTIDE SEQUENCE [LARGE SCALE GENOMIC DNA]</scope>
    <source>
        <strain evidence="11 12">D1-5</strain>
    </source>
</reference>
<comment type="similarity">
    <text evidence="10">Belongs to the mitochondrial carrier (TC 2.A.29) family.</text>
</comment>
<proteinExistence type="inferred from homology"/>
<dbReference type="Gene3D" id="1.50.40.10">
    <property type="entry name" value="Mitochondrial carrier domain"/>
    <property type="match status" value="1"/>
</dbReference>
<dbReference type="PROSITE" id="PS50920">
    <property type="entry name" value="SOLCAR"/>
    <property type="match status" value="1"/>
</dbReference>
<dbReference type="PANTHER" id="PTHR45829">
    <property type="entry name" value="MITOCHONDRIAL CARRIER PROTEIN RIM2"/>
    <property type="match status" value="1"/>
</dbReference>
<keyword evidence="3 9" id="KW-0812">Transmembrane</keyword>
<evidence type="ECO:0000256" key="2">
    <source>
        <dbReference type="ARBA" id="ARBA00022448"/>
    </source>
</evidence>